<dbReference type="Pfam" id="PF00149">
    <property type="entry name" value="Metallophos"/>
    <property type="match status" value="1"/>
</dbReference>
<protein>
    <submittedName>
        <fullName evidence="3">Phosphoric monoester hydrolase</fullName>
    </submittedName>
</protein>
<dbReference type="PANTHER" id="PTHR42850">
    <property type="entry name" value="METALLOPHOSPHOESTERASE"/>
    <property type="match status" value="1"/>
</dbReference>
<dbReference type="OrthoDB" id="10267127at2759"/>
<accession>V2XQ94</accession>
<evidence type="ECO:0000259" key="1">
    <source>
        <dbReference type="Pfam" id="PF00149"/>
    </source>
</evidence>
<dbReference type="InterPro" id="IPR013024">
    <property type="entry name" value="GGCT-like"/>
</dbReference>
<organism evidence="3 4">
    <name type="scientific">Moniliophthora roreri (strain MCA 2997)</name>
    <name type="common">Cocoa frosty pod rot fungus</name>
    <name type="synonym">Crinipellis roreri</name>
    <dbReference type="NCBI Taxonomy" id="1381753"/>
    <lineage>
        <taxon>Eukaryota</taxon>
        <taxon>Fungi</taxon>
        <taxon>Dikarya</taxon>
        <taxon>Basidiomycota</taxon>
        <taxon>Agaricomycotina</taxon>
        <taxon>Agaricomycetes</taxon>
        <taxon>Agaricomycetidae</taxon>
        <taxon>Agaricales</taxon>
        <taxon>Marasmiineae</taxon>
        <taxon>Marasmiaceae</taxon>
        <taxon>Moniliophthora</taxon>
    </lineage>
</organism>
<dbReference type="Pfam" id="PF06094">
    <property type="entry name" value="GGACT"/>
    <property type="match status" value="1"/>
</dbReference>
<dbReference type="CDD" id="cd06661">
    <property type="entry name" value="GGCT_like"/>
    <property type="match status" value="1"/>
</dbReference>
<comment type="caution">
    <text evidence="3">The sequence shown here is derived from an EMBL/GenBank/DDBJ whole genome shotgun (WGS) entry which is preliminary data.</text>
</comment>
<dbReference type="GO" id="GO:0000298">
    <property type="term" value="F:endopolyphosphatase activity"/>
    <property type="evidence" value="ECO:0007669"/>
    <property type="project" value="TreeGrafter"/>
</dbReference>
<dbReference type="InterPro" id="IPR009288">
    <property type="entry name" value="AIG2-like_dom"/>
</dbReference>
<dbReference type="GO" id="GO:0006798">
    <property type="term" value="P:polyphosphate catabolic process"/>
    <property type="evidence" value="ECO:0007669"/>
    <property type="project" value="TreeGrafter"/>
</dbReference>
<dbReference type="EMBL" id="AWSO01000124">
    <property type="protein sequence ID" value="ESK94690.1"/>
    <property type="molecule type" value="Genomic_DNA"/>
</dbReference>
<dbReference type="HOGENOM" id="CLU_023125_0_3_1"/>
<dbReference type="AlphaFoldDB" id="V2XQ94"/>
<dbReference type="SUPFAM" id="SSF110857">
    <property type="entry name" value="Gamma-glutamyl cyclotransferase-like"/>
    <property type="match status" value="1"/>
</dbReference>
<name>V2XQ94_MONRO</name>
<dbReference type="PANTHER" id="PTHR42850:SF4">
    <property type="entry name" value="ZINC-DEPENDENT ENDOPOLYPHOSPHATASE"/>
    <property type="match status" value="1"/>
</dbReference>
<sequence length="667" mass="75900">MTTYSAFFYGTLMHPKVLRRVIGVEGKHLQIAPAVLLDYTRHKVKFAEYPGIIPYPTAREKLLKQDINQDDRCVRGSLVVGLTERDILFLDVFEGSEYQRQKVKAYPLEPLEDMEKYSTKGDGSLVPVHPPPIPEHLPLAVDAETYLYLAPDDLEAELWSFAEFVSQNAYKWYSPDSRAREDIVEVDKLRQELIALQGTRAVVIPCPFNLDVPKGARNESIPSVMLTIRSVASYTVLTIFLFFFLISGLRHSVSEVVTFTSNREGFPDFSKYVELETLSEEQFPIEDEQRRVILVGDVHGMDTRLQALLRRLSYDPSTDVLVNVGDIIAKGSHAGSMAVLDFMASNNITAVRGNHDQKVIEWRVWLNWVHSISGGTRWLGSLREKWIAAQKEGEDDVDEWVAKEMKKDRTNKKWWKRIPHGWKLFSDHYEIAAAMTDAQFQYLVSRPLRLHVPSAHTFIVHAGLLASDPERDPWDKRQPLATVPKIPRQPSSRNPILRRLQELAILSKVPQNLDPWVTLNMRSVTKQHKVIRKKGGTPWAKLYNEDMSLCTGFDNELHADGKSRKVELPCRPATVIYGHAAARGLDVKRWTIGLDTGCVYKRRLTALVLGGKYASTYTDTNTYYISEDGLEEDGQEDEVFDIDGKRVRSIVRFGEHGKGKLYSVSCS</sequence>
<dbReference type="InterPro" id="IPR036568">
    <property type="entry name" value="GGCT-like_sf"/>
</dbReference>
<feature type="domain" description="Gamma-glutamylcyclotransferase AIG2-like" evidence="2">
    <location>
        <begin position="7"/>
        <end position="105"/>
    </location>
</feature>
<reference evidence="3 4" key="1">
    <citation type="journal article" date="2014" name="BMC Genomics">
        <title>Genome and secretome analysis of the hemibiotrophic fungal pathogen, Moniliophthora roreri, which causes frosty pod rot disease of cacao: mechanisms of the biotrophic and necrotrophic phases.</title>
        <authorList>
            <person name="Meinhardt L.W."/>
            <person name="Costa G.G.L."/>
            <person name="Thomazella D.P.T."/>
            <person name="Teixeira P.J.P.L."/>
            <person name="Carazzolle M.F."/>
            <person name="Schuster S.C."/>
            <person name="Carlson J.E."/>
            <person name="Guiltinan M.J."/>
            <person name="Mieczkowski P."/>
            <person name="Farmer A."/>
            <person name="Ramaraj T."/>
            <person name="Crozier J."/>
            <person name="Davis R.E."/>
            <person name="Shao J."/>
            <person name="Melnick R.L."/>
            <person name="Pereira G.A.G."/>
            <person name="Bailey B.A."/>
        </authorList>
    </citation>
    <scope>NUCLEOTIDE SEQUENCE [LARGE SCALE GENOMIC DNA]</scope>
    <source>
        <strain evidence="3 4">MCA 2997</strain>
    </source>
</reference>
<dbReference type="InterPro" id="IPR050126">
    <property type="entry name" value="Ap4A_hydrolase"/>
</dbReference>
<proteinExistence type="predicted"/>
<gene>
    <name evidence="3" type="ORF">Moror_14326</name>
</gene>
<dbReference type="InterPro" id="IPR029052">
    <property type="entry name" value="Metallo-depent_PP-like"/>
</dbReference>
<feature type="domain" description="Calcineurin-like phosphoesterase" evidence="1">
    <location>
        <begin position="291"/>
        <end position="431"/>
    </location>
</feature>
<keyword evidence="3" id="KW-0378">Hydrolase</keyword>
<dbReference type="Gene3D" id="3.60.21.10">
    <property type="match status" value="1"/>
</dbReference>
<dbReference type="GO" id="GO:0016791">
    <property type="term" value="F:phosphatase activity"/>
    <property type="evidence" value="ECO:0007669"/>
    <property type="project" value="TreeGrafter"/>
</dbReference>
<dbReference type="GO" id="GO:0005737">
    <property type="term" value="C:cytoplasm"/>
    <property type="evidence" value="ECO:0007669"/>
    <property type="project" value="TreeGrafter"/>
</dbReference>
<dbReference type="KEGG" id="mrr:Moror_14326"/>
<dbReference type="Proteomes" id="UP000017559">
    <property type="component" value="Unassembled WGS sequence"/>
</dbReference>
<evidence type="ECO:0000313" key="4">
    <source>
        <dbReference type="Proteomes" id="UP000017559"/>
    </source>
</evidence>
<evidence type="ECO:0000313" key="3">
    <source>
        <dbReference type="EMBL" id="ESK94690.1"/>
    </source>
</evidence>
<dbReference type="STRING" id="1381753.V2XQ94"/>
<dbReference type="InterPro" id="IPR004843">
    <property type="entry name" value="Calcineurin-like_PHP"/>
</dbReference>
<dbReference type="SUPFAM" id="SSF56300">
    <property type="entry name" value="Metallo-dependent phosphatases"/>
    <property type="match status" value="1"/>
</dbReference>
<keyword evidence="4" id="KW-1185">Reference proteome</keyword>
<dbReference type="Gene3D" id="3.10.490.10">
    <property type="entry name" value="Gamma-glutamyl cyclotransferase-like"/>
    <property type="match status" value="1"/>
</dbReference>
<evidence type="ECO:0000259" key="2">
    <source>
        <dbReference type="Pfam" id="PF06094"/>
    </source>
</evidence>